<evidence type="ECO:0000256" key="3">
    <source>
        <dbReference type="ARBA" id="ARBA00023002"/>
    </source>
</evidence>
<dbReference type="Proteomes" id="UP000077051">
    <property type="component" value="Unassembled WGS sequence"/>
</dbReference>
<evidence type="ECO:0000313" key="5">
    <source>
        <dbReference type="EMBL" id="OAD04509.1"/>
    </source>
</evidence>
<dbReference type="VEuPathDB" id="FungiDB:MUCCIDRAFT_177510"/>
<gene>
    <name evidence="5" type="ORF">MUCCIDRAFT_177510</name>
</gene>
<evidence type="ECO:0000259" key="4">
    <source>
        <dbReference type="Pfam" id="PF00724"/>
    </source>
</evidence>
<dbReference type="OrthoDB" id="276546at2759"/>
<dbReference type="InterPro" id="IPR045247">
    <property type="entry name" value="Oye-like"/>
</dbReference>
<dbReference type="InterPro" id="IPR013785">
    <property type="entry name" value="Aldolase_TIM"/>
</dbReference>
<comment type="cofactor">
    <cofactor evidence="1">
        <name>FMN</name>
        <dbReference type="ChEBI" id="CHEBI:58210"/>
    </cofactor>
</comment>
<dbReference type="CDD" id="cd02933">
    <property type="entry name" value="OYE_like_FMN"/>
    <property type="match status" value="1"/>
</dbReference>
<dbReference type="InterPro" id="IPR001155">
    <property type="entry name" value="OxRdtase_FMN_N"/>
</dbReference>
<dbReference type="STRING" id="747725.A0A162REA1"/>
<evidence type="ECO:0000256" key="1">
    <source>
        <dbReference type="ARBA" id="ARBA00001917"/>
    </source>
</evidence>
<feature type="domain" description="NADH:flavin oxidoreductase/NADH oxidase N-terminal" evidence="4">
    <location>
        <begin position="7"/>
        <end position="342"/>
    </location>
</feature>
<dbReference type="SMR" id="A0A162REA1"/>
<keyword evidence="6" id="KW-1185">Reference proteome</keyword>
<reference evidence="5 6" key="1">
    <citation type="submission" date="2015-06" db="EMBL/GenBank/DDBJ databases">
        <title>Expansion of signal transduction pathways in fungi by whole-genome duplication.</title>
        <authorList>
            <consortium name="DOE Joint Genome Institute"/>
            <person name="Corrochano L.M."/>
            <person name="Kuo A."/>
            <person name="Marcet-Houben M."/>
            <person name="Polaino S."/>
            <person name="Salamov A."/>
            <person name="Villalobos J.M."/>
            <person name="Alvarez M.I."/>
            <person name="Avalos J."/>
            <person name="Benito E.P."/>
            <person name="Benoit I."/>
            <person name="Burger G."/>
            <person name="Camino L.P."/>
            <person name="Canovas D."/>
            <person name="Cerda-Olmedo E."/>
            <person name="Cheng J.-F."/>
            <person name="Dominguez A."/>
            <person name="Elias M."/>
            <person name="Eslava A.P."/>
            <person name="Glaser F."/>
            <person name="Grimwood J."/>
            <person name="Gutierrez G."/>
            <person name="Heitman J."/>
            <person name="Henrissat B."/>
            <person name="Iturriaga E.A."/>
            <person name="Lang B.F."/>
            <person name="Lavin J.L."/>
            <person name="Lee S."/>
            <person name="Li W."/>
            <person name="Lindquist E."/>
            <person name="Lopez-Garcia S."/>
            <person name="Luque E.M."/>
            <person name="Marcos A.T."/>
            <person name="Martin J."/>
            <person name="Mccluskey K."/>
            <person name="Medina H.R."/>
            <person name="Miralles-Duran A."/>
            <person name="Miyazaki A."/>
            <person name="Munoz-Torres E."/>
            <person name="Oguiza J.A."/>
            <person name="Ohm R."/>
            <person name="Olmedo M."/>
            <person name="Orejas M."/>
            <person name="Ortiz-Castellanos L."/>
            <person name="Pisabarro A.G."/>
            <person name="Rodriguez-Romero J."/>
            <person name="Ruiz-Herrera J."/>
            <person name="Ruiz-Vazquez R."/>
            <person name="Sanz C."/>
            <person name="Schackwitz W."/>
            <person name="Schmutz J."/>
            <person name="Shahriari M."/>
            <person name="Shelest E."/>
            <person name="Silva-Franco F."/>
            <person name="Soanes D."/>
            <person name="Syed K."/>
            <person name="Tagua V.G."/>
            <person name="Talbot N.J."/>
            <person name="Thon M."/>
            <person name="De Vries R.P."/>
            <person name="Wiebenga A."/>
            <person name="Yadav J.S."/>
            <person name="Braun E.L."/>
            <person name="Baker S."/>
            <person name="Garre V."/>
            <person name="Horwitz B."/>
            <person name="Torres-Martinez S."/>
            <person name="Idnurm A."/>
            <person name="Herrera-Estrella A."/>
            <person name="Gabaldon T."/>
            <person name="Grigoriev I.V."/>
        </authorList>
    </citation>
    <scope>NUCLEOTIDE SEQUENCE [LARGE SCALE GENOMIC DNA]</scope>
    <source>
        <strain evidence="5 6">CBS 277.49</strain>
    </source>
</reference>
<keyword evidence="3" id="KW-0560">Oxidoreductase</keyword>
<dbReference type="Pfam" id="PF00724">
    <property type="entry name" value="Oxidored_FMN"/>
    <property type="match status" value="1"/>
</dbReference>
<accession>A0A162REA1</accession>
<sequence>MSASQALFSPIKVGANTLKHRVVLAPLTRLRATAEAVPTDLHAEYYKQRASEGGLLIAEGTAISPVARAWLHAPGIYNKEQIEGWKKVTSSVHAKGAVIFLQLFHSGRVGSKDLNPNQEQVVGPSEIASPGKNLHGVDYEVPHALTLDEIRAVKNDFVQAARNAIEAGFDGVEIHCANGYLLDQFINASSNQRTDLYGGSFENRARFPLEVVDAVVEAVGVERTGVRFSPGADFQIIMVDDNVERTWGYLTSELQKNHPDLAYIHMIECRSSIFSDTLTGLVDTLEPYRKLFKGPFITAGGLSLTQKFAEEIAEKTGDLIAYGRAFIANPDLPERLRNGWELNPYDRDTFYTSEAKGYTDYPFYR</sequence>
<dbReference type="PANTHER" id="PTHR22893">
    <property type="entry name" value="NADH OXIDOREDUCTASE-RELATED"/>
    <property type="match status" value="1"/>
</dbReference>
<dbReference type="AlphaFoldDB" id="A0A162REA1"/>
<dbReference type="Gene3D" id="3.20.20.70">
    <property type="entry name" value="Aldolase class I"/>
    <property type="match status" value="1"/>
</dbReference>
<name>A0A162REA1_MUCCL</name>
<dbReference type="GO" id="GO:0010181">
    <property type="term" value="F:FMN binding"/>
    <property type="evidence" value="ECO:0007669"/>
    <property type="project" value="InterPro"/>
</dbReference>
<dbReference type="FunFam" id="3.20.20.70:FF:000059">
    <property type="entry name" value="N-ethylmaleimide reductase, FMN-linked"/>
    <property type="match status" value="1"/>
</dbReference>
<evidence type="ECO:0000256" key="2">
    <source>
        <dbReference type="ARBA" id="ARBA00005979"/>
    </source>
</evidence>
<evidence type="ECO:0000313" key="6">
    <source>
        <dbReference type="Proteomes" id="UP000077051"/>
    </source>
</evidence>
<dbReference type="PANTHER" id="PTHR22893:SF91">
    <property type="entry name" value="NADPH DEHYDROGENASE 2-RELATED"/>
    <property type="match status" value="1"/>
</dbReference>
<dbReference type="GO" id="GO:0005829">
    <property type="term" value="C:cytosol"/>
    <property type="evidence" value="ECO:0007669"/>
    <property type="project" value="UniProtKB-ARBA"/>
</dbReference>
<dbReference type="SUPFAM" id="SSF51395">
    <property type="entry name" value="FMN-linked oxidoreductases"/>
    <property type="match status" value="1"/>
</dbReference>
<protein>
    <recommendedName>
        <fullName evidence="4">NADH:flavin oxidoreductase/NADH oxidase N-terminal domain-containing protein</fullName>
    </recommendedName>
</protein>
<organism evidence="5 6">
    <name type="scientific">Mucor lusitanicus CBS 277.49</name>
    <dbReference type="NCBI Taxonomy" id="747725"/>
    <lineage>
        <taxon>Eukaryota</taxon>
        <taxon>Fungi</taxon>
        <taxon>Fungi incertae sedis</taxon>
        <taxon>Mucoromycota</taxon>
        <taxon>Mucoromycotina</taxon>
        <taxon>Mucoromycetes</taxon>
        <taxon>Mucorales</taxon>
        <taxon>Mucorineae</taxon>
        <taxon>Mucoraceae</taxon>
        <taxon>Mucor</taxon>
    </lineage>
</organism>
<dbReference type="EMBL" id="AMYB01000003">
    <property type="protein sequence ID" value="OAD04509.1"/>
    <property type="molecule type" value="Genomic_DNA"/>
</dbReference>
<comment type="caution">
    <text evidence="5">The sequence shown here is derived from an EMBL/GenBank/DDBJ whole genome shotgun (WGS) entry which is preliminary data.</text>
</comment>
<comment type="similarity">
    <text evidence="2">Belongs to the NADH:flavin oxidoreductase/NADH oxidase family.</text>
</comment>
<proteinExistence type="inferred from homology"/>
<dbReference type="GO" id="GO:0016628">
    <property type="term" value="F:oxidoreductase activity, acting on the CH-CH group of donors, NAD or NADP as acceptor"/>
    <property type="evidence" value="ECO:0007669"/>
    <property type="project" value="UniProtKB-ARBA"/>
</dbReference>